<protein>
    <submittedName>
        <fullName evidence="1">Uncharacterized protein</fullName>
    </submittedName>
</protein>
<dbReference type="Proteomes" id="UP000305517">
    <property type="component" value="Unassembled WGS sequence"/>
</dbReference>
<name>A0A5R8WRF8_9BACT</name>
<keyword evidence="2" id="KW-1185">Reference proteome</keyword>
<organism evidence="1 2">
    <name type="scientific">Hymenobacter jeollabukensis</name>
    <dbReference type="NCBI Taxonomy" id="2025313"/>
    <lineage>
        <taxon>Bacteria</taxon>
        <taxon>Pseudomonadati</taxon>
        <taxon>Bacteroidota</taxon>
        <taxon>Cytophagia</taxon>
        <taxon>Cytophagales</taxon>
        <taxon>Hymenobacteraceae</taxon>
        <taxon>Hymenobacter</taxon>
    </lineage>
</organism>
<comment type="caution">
    <text evidence="1">The sequence shown here is derived from an EMBL/GenBank/DDBJ whole genome shotgun (WGS) entry which is preliminary data.</text>
</comment>
<proteinExistence type="predicted"/>
<dbReference type="EMBL" id="VAJM01000004">
    <property type="protein sequence ID" value="TLM93043.1"/>
    <property type="molecule type" value="Genomic_DNA"/>
</dbReference>
<reference evidence="1 2" key="1">
    <citation type="submission" date="2019-05" db="EMBL/GenBank/DDBJ databases">
        <title>Hymenobacter edaphi sp. nov., isolated from abandoned arsenic-contaminated farmland soil.</title>
        <authorList>
            <person name="Nie L."/>
        </authorList>
    </citation>
    <scope>NUCLEOTIDE SEQUENCE [LARGE SCALE GENOMIC DNA]</scope>
    <source>
        <strain evidence="1 2">1-3-3-8</strain>
    </source>
</reference>
<sequence length="123" mass="14188">MAIPASILAQLHYGRTANGAVGCRVLPTGDNPDNQAWLKVIARKAVDARVNPPHETVWGYEVEYLELRADYDEDQHGFDYDLFYVRREIYYNLKDEAALIHVVRRWLSDLQQLRPLANTDYPA</sequence>
<dbReference type="OrthoDB" id="9841869at2"/>
<evidence type="ECO:0000313" key="1">
    <source>
        <dbReference type="EMBL" id="TLM93043.1"/>
    </source>
</evidence>
<dbReference type="RefSeq" id="WP_138077507.1">
    <property type="nucleotide sequence ID" value="NZ_VAJM01000004.1"/>
</dbReference>
<dbReference type="AlphaFoldDB" id="A0A5R8WRF8"/>
<accession>A0A5R8WRF8</accession>
<evidence type="ECO:0000313" key="2">
    <source>
        <dbReference type="Proteomes" id="UP000305517"/>
    </source>
</evidence>
<gene>
    <name evidence="1" type="ORF">FDY95_10420</name>
</gene>